<dbReference type="EMBL" id="BSBI01000019">
    <property type="protein sequence ID" value="GLF99290.1"/>
    <property type="molecule type" value="Genomic_DNA"/>
</dbReference>
<accession>A0ABQ5P9X6</accession>
<evidence type="ECO:0000256" key="3">
    <source>
        <dbReference type="ARBA" id="ARBA00022801"/>
    </source>
</evidence>
<dbReference type="Gene3D" id="3.40.50.300">
    <property type="entry name" value="P-loop containing nucleotide triphosphate hydrolases"/>
    <property type="match status" value="1"/>
</dbReference>
<name>A0ABQ5P9X6_9ACTN</name>
<organism evidence="6 7">
    <name type="scientific">Streptomyces yaizuensis</name>
    <dbReference type="NCBI Taxonomy" id="2989713"/>
    <lineage>
        <taxon>Bacteria</taxon>
        <taxon>Bacillati</taxon>
        <taxon>Actinomycetota</taxon>
        <taxon>Actinomycetes</taxon>
        <taxon>Kitasatosporales</taxon>
        <taxon>Streptomycetaceae</taxon>
        <taxon>Streptomyces</taxon>
    </lineage>
</organism>
<feature type="region of interest" description="Disordered" evidence="5">
    <location>
        <begin position="1"/>
        <end position="67"/>
    </location>
</feature>
<keyword evidence="7" id="KW-1185">Reference proteome</keyword>
<evidence type="ECO:0000313" key="6">
    <source>
        <dbReference type="EMBL" id="GLF99290.1"/>
    </source>
</evidence>
<dbReference type="PANTHER" id="PTHR42708">
    <property type="entry name" value="ATP/GTP-BINDING PROTEIN-RELATED"/>
    <property type="match status" value="1"/>
</dbReference>
<comment type="caution">
    <text evidence="6">The sequence shown here is derived from an EMBL/GenBank/DDBJ whole genome shotgun (WGS) entry which is preliminary data.</text>
</comment>
<dbReference type="Proteomes" id="UP001291653">
    <property type="component" value="Unassembled WGS sequence"/>
</dbReference>
<evidence type="ECO:0000256" key="5">
    <source>
        <dbReference type="SAM" id="MobiDB-lite"/>
    </source>
</evidence>
<dbReference type="PANTHER" id="PTHR42708:SF1">
    <property type="entry name" value="GLIDING MOTILITY PROTEIN MGLA"/>
    <property type="match status" value="1"/>
</dbReference>
<reference evidence="6 7" key="1">
    <citation type="submission" date="2022-10" db="EMBL/GenBank/DDBJ databases">
        <title>Draft genome sequence of Streptomyces sp. YSPA8.</title>
        <authorList>
            <person name="Moriuchi R."/>
            <person name="Dohra H."/>
            <person name="Yamamura H."/>
            <person name="Kodani S."/>
        </authorList>
    </citation>
    <scope>NUCLEOTIDE SEQUENCE [LARGE SCALE GENOMIC DNA]</scope>
    <source>
        <strain evidence="6 7">YSPA8</strain>
    </source>
</reference>
<protein>
    <submittedName>
        <fullName evidence="6">ATP/GTP-binding protein</fullName>
    </submittedName>
</protein>
<dbReference type="SUPFAM" id="SSF52540">
    <property type="entry name" value="P-loop containing nucleoside triphosphate hydrolases"/>
    <property type="match status" value="1"/>
</dbReference>
<evidence type="ECO:0000313" key="7">
    <source>
        <dbReference type="Proteomes" id="UP001291653"/>
    </source>
</evidence>
<keyword evidence="2" id="KW-0547">Nucleotide-binding</keyword>
<dbReference type="InterPro" id="IPR052705">
    <property type="entry name" value="Gliding_Motility_GTPase"/>
</dbReference>
<evidence type="ECO:0000256" key="1">
    <source>
        <dbReference type="ARBA" id="ARBA00005290"/>
    </source>
</evidence>
<dbReference type="InterPro" id="IPR004130">
    <property type="entry name" value="Gpn"/>
</dbReference>
<dbReference type="CDD" id="cd00882">
    <property type="entry name" value="Ras_like_GTPase"/>
    <property type="match status" value="1"/>
</dbReference>
<keyword evidence="4" id="KW-0342">GTP-binding</keyword>
<dbReference type="InterPro" id="IPR027417">
    <property type="entry name" value="P-loop_NTPase"/>
</dbReference>
<evidence type="ECO:0000256" key="2">
    <source>
        <dbReference type="ARBA" id="ARBA00022741"/>
    </source>
</evidence>
<proteinExistence type="inferred from homology"/>
<gene>
    <name evidence="6" type="ORF">SYYSPA8_33355</name>
</gene>
<keyword evidence="3" id="KW-0378">Hydrolase</keyword>
<comment type="similarity">
    <text evidence="1">Belongs to the GPN-loop GTPase family.</text>
</comment>
<evidence type="ECO:0000256" key="4">
    <source>
        <dbReference type="ARBA" id="ARBA00023134"/>
    </source>
</evidence>
<dbReference type="Pfam" id="PF03029">
    <property type="entry name" value="ATP_bind_1"/>
    <property type="match status" value="1"/>
</dbReference>
<feature type="compositionally biased region" description="Low complexity" evidence="5">
    <location>
        <begin position="46"/>
        <end position="55"/>
    </location>
</feature>
<sequence length="267" mass="27023">MASKAVSDAHEGASGPPGPHIARGGPALRPAPVGQLPDPGPGPVRATAPAHATAPGPERAAGPGTAPVPGKYVSSSVAGAAKILVVGPLGVGKTTLIGTVSEIKPLSTEAMMTQAGARFDALVDSGKTTTTVALDFGRITIDGALVLYLFGTPGQQRFLPAWRDLARGALGALALVDTRDLASSFDALGNLEELGLPFAVAVNVFPGSPRYPEDELRSALDLLPGTPLVECDARDLRSSVRALIALLGHLIDTAPSPSDGAALTERA</sequence>